<gene>
    <name evidence="1" type="ORF">J2781_002770</name>
</gene>
<proteinExistence type="predicted"/>
<accession>A0ABU1LGI8</accession>
<organism evidence="1 2">
    <name type="scientific">Chryseobacterium geocarposphaerae</name>
    <dbReference type="NCBI Taxonomy" id="1416776"/>
    <lineage>
        <taxon>Bacteria</taxon>
        <taxon>Pseudomonadati</taxon>
        <taxon>Bacteroidota</taxon>
        <taxon>Flavobacteriia</taxon>
        <taxon>Flavobacteriales</taxon>
        <taxon>Weeksellaceae</taxon>
        <taxon>Chryseobacterium group</taxon>
        <taxon>Chryseobacterium</taxon>
    </lineage>
</organism>
<dbReference type="Proteomes" id="UP001184853">
    <property type="component" value="Unassembled WGS sequence"/>
</dbReference>
<reference evidence="1 2" key="1">
    <citation type="submission" date="2023-07" db="EMBL/GenBank/DDBJ databases">
        <title>Sorghum-associated microbial communities from plants grown in Nebraska, USA.</title>
        <authorList>
            <person name="Schachtman D."/>
        </authorList>
    </citation>
    <scope>NUCLEOTIDE SEQUENCE [LARGE SCALE GENOMIC DNA]</scope>
    <source>
        <strain evidence="1 2">DS1709</strain>
    </source>
</reference>
<protein>
    <submittedName>
        <fullName evidence="1">Uncharacterized protein</fullName>
    </submittedName>
</protein>
<keyword evidence="2" id="KW-1185">Reference proteome</keyword>
<comment type="caution">
    <text evidence="1">The sequence shown here is derived from an EMBL/GenBank/DDBJ whole genome shotgun (WGS) entry which is preliminary data.</text>
</comment>
<dbReference type="EMBL" id="JAVDQS010000007">
    <property type="protein sequence ID" value="MDR6405836.1"/>
    <property type="molecule type" value="Genomic_DNA"/>
</dbReference>
<evidence type="ECO:0000313" key="2">
    <source>
        <dbReference type="Proteomes" id="UP001184853"/>
    </source>
</evidence>
<name>A0ABU1LGI8_9FLAO</name>
<evidence type="ECO:0000313" key="1">
    <source>
        <dbReference type="EMBL" id="MDR6405836.1"/>
    </source>
</evidence>
<sequence>MNFNRNRIYFLKFIFIKKIDFSNSFNNKKNPQSYLRILNILNIYQLFLDELRREYIFSFIFN</sequence>